<dbReference type="InterPro" id="IPR004675">
    <property type="entry name" value="AhpD_core"/>
</dbReference>
<evidence type="ECO:0000313" key="2">
    <source>
        <dbReference type="EMBL" id="ABF78060.1"/>
    </source>
</evidence>
<reference evidence="2" key="1">
    <citation type="submission" date="2006-05" db="EMBL/GenBank/DDBJ databases">
        <title>Complete sequence of chromosome 2 of Burkholderia cenocepacia AU 1054.</title>
        <authorList>
            <consortium name="US DOE Joint Genome Institute"/>
            <person name="Copeland A."/>
            <person name="Lucas S."/>
            <person name="Lapidus A."/>
            <person name="Barry K."/>
            <person name="Detter J.C."/>
            <person name="Glavina del Rio T."/>
            <person name="Hammon N."/>
            <person name="Israni S."/>
            <person name="Dalin E."/>
            <person name="Tice H."/>
            <person name="Pitluck S."/>
            <person name="Chain P."/>
            <person name="Malfatti S."/>
            <person name="Shin M."/>
            <person name="Vergez L."/>
            <person name="Schmutz J."/>
            <person name="Larimer F."/>
            <person name="Land M."/>
            <person name="Hauser L."/>
            <person name="Kyrpides N."/>
            <person name="Lykidis A."/>
            <person name="LiPuma J.J."/>
            <person name="Konstantinidis K."/>
            <person name="Tiedje J.M."/>
            <person name="Richardson P."/>
        </authorList>
    </citation>
    <scope>NUCLEOTIDE SEQUENCE [LARGE SCALE GENOMIC DNA]</scope>
    <source>
        <strain evidence="2">AU 1054</strain>
    </source>
</reference>
<evidence type="ECO:0000259" key="1">
    <source>
        <dbReference type="Pfam" id="PF02627"/>
    </source>
</evidence>
<dbReference type="Gene3D" id="1.20.1290.10">
    <property type="entry name" value="AhpD-like"/>
    <property type="match status" value="1"/>
</dbReference>
<sequence precursor="true">MTARINTPAAAAATGATADVFATIRKAVGMVPNAYAAIGALNTPALQAILSADAVLSKGSLSAQDCETIKLVVSAISGCDYCVAAHSLASKASGIAVDAVRAIRALEPTGDARRDALIRFIRVLQESRGTIASEELEAFRSAGYSDESVVDVALAIALITFTNVFNRVNNTVVDFPALK</sequence>
<gene>
    <name evidence="2" type="ordered locus">Bcen_3164</name>
</gene>
<dbReference type="InterPro" id="IPR029032">
    <property type="entry name" value="AhpD-like"/>
</dbReference>
<accession>A0A0H2XV10</accession>
<proteinExistence type="predicted"/>
<dbReference type="PANTHER" id="PTHR35446">
    <property type="entry name" value="SI:CH211-175M2.5"/>
    <property type="match status" value="1"/>
</dbReference>
<keyword evidence="2" id="KW-0575">Peroxidase</keyword>
<dbReference type="InterPro" id="IPR003779">
    <property type="entry name" value="CMD-like"/>
</dbReference>
<dbReference type="AlphaFoldDB" id="A0A0H2XV10"/>
<dbReference type="GO" id="GO:0051920">
    <property type="term" value="F:peroxiredoxin activity"/>
    <property type="evidence" value="ECO:0007669"/>
    <property type="project" value="InterPro"/>
</dbReference>
<dbReference type="EMBL" id="CP000379">
    <property type="protein sequence ID" value="ABF78060.1"/>
    <property type="molecule type" value="Genomic_DNA"/>
</dbReference>
<protein>
    <submittedName>
        <fullName evidence="2">Alkylhydroperoxidase AhpD core</fullName>
    </submittedName>
</protein>
<dbReference type="SUPFAM" id="SSF69118">
    <property type="entry name" value="AhpD-like"/>
    <property type="match status" value="1"/>
</dbReference>
<dbReference type="HOGENOM" id="CLU_082760_5_0_4"/>
<dbReference type="Pfam" id="PF02627">
    <property type="entry name" value="CMD"/>
    <property type="match status" value="1"/>
</dbReference>
<dbReference type="NCBIfam" id="TIGR00778">
    <property type="entry name" value="ahpD_dom"/>
    <property type="match status" value="1"/>
</dbReference>
<name>A0A0H2XV10_BURO1</name>
<dbReference type="PANTHER" id="PTHR35446:SF3">
    <property type="entry name" value="CMD DOMAIN-CONTAINING PROTEIN"/>
    <property type="match status" value="1"/>
</dbReference>
<keyword evidence="2" id="KW-0560">Oxidoreductase</keyword>
<organism evidence="2">
    <name type="scientific">Burkholderia orbicola (strain AU 1054)</name>
    <dbReference type="NCBI Taxonomy" id="331271"/>
    <lineage>
        <taxon>Bacteria</taxon>
        <taxon>Pseudomonadati</taxon>
        <taxon>Pseudomonadota</taxon>
        <taxon>Betaproteobacteria</taxon>
        <taxon>Burkholderiales</taxon>
        <taxon>Burkholderiaceae</taxon>
        <taxon>Burkholderia</taxon>
        <taxon>Burkholderia cepacia complex</taxon>
        <taxon>Burkholderia orbicola</taxon>
    </lineage>
</organism>
<feature type="domain" description="Carboxymuconolactone decarboxylase-like" evidence="1">
    <location>
        <begin position="53"/>
        <end position="106"/>
    </location>
</feature>